<keyword evidence="1" id="KW-0812">Transmembrane</keyword>
<organism evidence="2">
    <name type="scientific">Anopheles braziliensis</name>
    <dbReference type="NCBI Taxonomy" id="58242"/>
    <lineage>
        <taxon>Eukaryota</taxon>
        <taxon>Metazoa</taxon>
        <taxon>Ecdysozoa</taxon>
        <taxon>Arthropoda</taxon>
        <taxon>Hexapoda</taxon>
        <taxon>Insecta</taxon>
        <taxon>Pterygota</taxon>
        <taxon>Neoptera</taxon>
        <taxon>Endopterygota</taxon>
        <taxon>Diptera</taxon>
        <taxon>Nematocera</taxon>
        <taxon>Culicoidea</taxon>
        <taxon>Culicidae</taxon>
        <taxon>Anophelinae</taxon>
        <taxon>Anopheles</taxon>
    </lineage>
</organism>
<name>A0A2M3ZWH4_9DIPT</name>
<protein>
    <submittedName>
        <fullName evidence="2">Putative secreted peptide</fullName>
    </submittedName>
</protein>
<evidence type="ECO:0000256" key="1">
    <source>
        <dbReference type="SAM" id="Phobius"/>
    </source>
</evidence>
<dbReference type="AlphaFoldDB" id="A0A2M3ZWH4"/>
<keyword evidence="1" id="KW-1133">Transmembrane helix</keyword>
<sequence>MTASDCCNVSIIRWPLFATTSIFSSLMYRLVMGSCLIFIGLLPPGSDGPLDTIGDGCSDTVVSFQANRCSKSV</sequence>
<accession>A0A2M3ZWH4</accession>
<dbReference type="EMBL" id="GGFM01012091">
    <property type="protein sequence ID" value="MBW32842.1"/>
    <property type="molecule type" value="Transcribed_RNA"/>
</dbReference>
<keyword evidence="1" id="KW-0472">Membrane</keyword>
<feature type="transmembrane region" description="Helical" evidence="1">
    <location>
        <begin position="22"/>
        <end position="42"/>
    </location>
</feature>
<evidence type="ECO:0000313" key="2">
    <source>
        <dbReference type="EMBL" id="MBW32842.1"/>
    </source>
</evidence>
<reference evidence="2" key="1">
    <citation type="submission" date="2018-01" db="EMBL/GenBank/DDBJ databases">
        <title>An insight into the sialome of Amazonian anophelines.</title>
        <authorList>
            <person name="Ribeiro J.M."/>
            <person name="Scarpassa V."/>
            <person name="Calvo E."/>
        </authorList>
    </citation>
    <scope>NUCLEOTIDE SEQUENCE</scope>
    <source>
        <tissue evidence="2">Salivary glands</tissue>
    </source>
</reference>
<proteinExistence type="predicted"/>